<keyword evidence="2" id="KW-1185">Reference proteome</keyword>
<dbReference type="RefSeq" id="WP_112784217.1">
    <property type="nucleotide sequence ID" value="NZ_CP030041.1"/>
</dbReference>
<proteinExistence type="predicted"/>
<gene>
    <name evidence="1" type="ORF">DN752_12280</name>
</gene>
<evidence type="ECO:0000313" key="1">
    <source>
        <dbReference type="EMBL" id="AWW30840.1"/>
    </source>
</evidence>
<dbReference type="InterPro" id="IPR037079">
    <property type="entry name" value="AF2212/PG0164-like_sf"/>
</dbReference>
<sequence>MGKEKPLVNQLYLLEKFPGKGGWTYAKIPEIPPGKDTHFGWVTVRGRIDDVVLEHYKLMPMGNGCMFLPVKAALRKQLKKEAGDTVQVVLYPDETPIVIPKEILECFRNEPSHLIDNFKSLSDGEQKAYFDWIYQAKKAETKADRIAKMMERLMQLSK</sequence>
<dbReference type="KEGG" id="est:DN752_12280"/>
<reference evidence="1 2" key="1">
    <citation type="submission" date="2018-06" db="EMBL/GenBank/DDBJ databases">
        <title>Echinicola strongylocentroti sp. nov., isolated from a sea urchin Strongylocentrotus intermedius.</title>
        <authorList>
            <person name="Bae S.S."/>
        </authorList>
    </citation>
    <scope>NUCLEOTIDE SEQUENCE [LARGE SCALE GENOMIC DNA]</scope>
    <source>
        <strain evidence="1 2">MEBiC08714</strain>
    </source>
</reference>
<name>A0A2Z4IJG8_9BACT</name>
<evidence type="ECO:0000313" key="2">
    <source>
        <dbReference type="Proteomes" id="UP000248688"/>
    </source>
</evidence>
<dbReference type="EMBL" id="CP030041">
    <property type="protein sequence ID" value="AWW30840.1"/>
    <property type="molecule type" value="Genomic_DNA"/>
</dbReference>
<dbReference type="Pfam" id="PF08922">
    <property type="entry name" value="DUF1905"/>
    <property type="match status" value="1"/>
</dbReference>
<dbReference type="OrthoDB" id="8246703at2"/>
<dbReference type="Gene3D" id="2.40.30.100">
    <property type="entry name" value="AF2212/PG0164-like"/>
    <property type="match status" value="1"/>
</dbReference>
<dbReference type="Proteomes" id="UP000248688">
    <property type="component" value="Chromosome"/>
</dbReference>
<dbReference type="InterPro" id="IPR015018">
    <property type="entry name" value="DUF1905"/>
</dbReference>
<dbReference type="SUPFAM" id="SSF141694">
    <property type="entry name" value="AF2212/PG0164-like"/>
    <property type="match status" value="1"/>
</dbReference>
<evidence type="ECO:0008006" key="3">
    <source>
        <dbReference type="Google" id="ProtNLM"/>
    </source>
</evidence>
<organism evidence="1 2">
    <name type="scientific">Echinicola strongylocentroti</name>
    <dbReference type="NCBI Taxonomy" id="1795355"/>
    <lineage>
        <taxon>Bacteria</taxon>
        <taxon>Pseudomonadati</taxon>
        <taxon>Bacteroidota</taxon>
        <taxon>Cytophagia</taxon>
        <taxon>Cytophagales</taxon>
        <taxon>Cyclobacteriaceae</taxon>
        <taxon>Echinicola</taxon>
    </lineage>
</organism>
<accession>A0A2Z4IJG8</accession>
<dbReference type="AlphaFoldDB" id="A0A2Z4IJG8"/>
<protein>
    <recommendedName>
        <fullName evidence="3">DUF1905 domain-containing protein</fullName>
    </recommendedName>
</protein>
<dbReference type="Pfam" id="PF13376">
    <property type="entry name" value="OmdA"/>
    <property type="match status" value="1"/>
</dbReference>